<dbReference type="GO" id="GO:0050660">
    <property type="term" value="F:flavin adenine dinucleotide binding"/>
    <property type="evidence" value="ECO:0007669"/>
    <property type="project" value="TreeGrafter"/>
</dbReference>
<dbReference type="PANTHER" id="PTHR43539">
    <property type="entry name" value="FLAVIN-BINDING MONOOXYGENASE-LIKE PROTEIN (AFU_ORTHOLOGUE AFUA_4G09220)"/>
    <property type="match status" value="1"/>
</dbReference>
<dbReference type="InterPro" id="IPR036188">
    <property type="entry name" value="FAD/NAD-bd_sf"/>
</dbReference>
<dbReference type="EMBL" id="JACHJR010000001">
    <property type="protein sequence ID" value="MBB4945568.1"/>
    <property type="molecule type" value="Genomic_DNA"/>
</dbReference>
<dbReference type="RefSeq" id="WP_313068169.1">
    <property type="nucleotide sequence ID" value="NZ_JACHJR010000001.1"/>
</dbReference>
<dbReference type="Gene3D" id="3.50.50.60">
    <property type="entry name" value="FAD/NAD(P)-binding domain"/>
    <property type="match status" value="1"/>
</dbReference>
<keyword evidence="4" id="KW-1185">Reference proteome</keyword>
<comment type="caution">
    <text evidence="3">The sequence shown here is derived from an EMBL/GenBank/DDBJ whole genome shotgun (WGS) entry which is preliminary data.</text>
</comment>
<gene>
    <name evidence="3" type="ORF">F4556_001103</name>
</gene>
<dbReference type="PANTHER" id="PTHR43539:SF78">
    <property type="entry name" value="FLAVIN-CONTAINING MONOOXYGENASE"/>
    <property type="match status" value="1"/>
</dbReference>
<dbReference type="GO" id="GO:0004497">
    <property type="term" value="F:monooxygenase activity"/>
    <property type="evidence" value="ECO:0007669"/>
    <property type="project" value="TreeGrafter"/>
</dbReference>
<keyword evidence="1" id="KW-0560">Oxidoreductase</keyword>
<evidence type="ECO:0000313" key="3">
    <source>
        <dbReference type="EMBL" id="MBB4945568.1"/>
    </source>
</evidence>
<dbReference type="Pfam" id="PF07992">
    <property type="entry name" value="Pyr_redox_2"/>
    <property type="match status" value="1"/>
</dbReference>
<dbReference type="InterPro" id="IPR050982">
    <property type="entry name" value="Auxin_biosynth/cation_transpt"/>
</dbReference>
<evidence type="ECO:0000313" key="4">
    <source>
        <dbReference type="Proteomes" id="UP000573327"/>
    </source>
</evidence>
<accession>A0A7W7WG40</accession>
<dbReference type="InterPro" id="IPR023753">
    <property type="entry name" value="FAD/NAD-binding_dom"/>
</dbReference>
<proteinExistence type="predicted"/>
<reference evidence="3 4" key="1">
    <citation type="submission" date="2020-08" db="EMBL/GenBank/DDBJ databases">
        <title>Sequencing the genomes of 1000 actinobacteria strains.</title>
        <authorList>
            <person name="Klenk H.-P."/>
        </authorList>
    </citation>
    <scope>NUCLEOTIDE SEQUENCE [LARGE SCALE GENOMIC DNA]</scope>
    <source>
        <strain evidence="3 4">DSM 44786</strain>
    </source>
</reference>
<dbReference type="PRINTS" id="PR00411">
    <property type="entry name" value="PNDRDTASEI"/>
</dbReference>
<dbReference type="SUPFAM" id="SSF51905">
    <property type="entry name" value="FAD/NAD(P)-binding domain"/>
    <property type="match status" value="1"/>
</dbReference>
<dbReference type="Proteomes" id="UP000573327">
    <property type="component" value="Unassembled WGS sequence"/>
</dbReference>
<protein>
    <submittedName>
        <fullName evidence="3">Thioredoxin reductase</fullName>
    </submittedName>
</protein>
<name>A0A7W7WG40_9ACTN</name>
<organism evidence="3 4">
    <name type="scientific">Kitasatospora gansuensis</name>
    <dbReference type="NCBI Taxonomy" id="258050"/>
    <lineage>
        <taxon>Bacteria</taxon>
        <taxon>Bacillati</taxon>
        <taxon>Actinomycetota</taxon>
        <taxon>Actinomycetes</taxon>
        <taxon>Kitasatosporales</taxon>
        <taxon>Streptomycetaceae</taxon>
        <taxon>Kitasatospora</taxon>
    </lineage>
</organism>
<evidence type="ECO:0000259" key="2">
    <source>
        <dbReference type="Pfam" id="PF07992"/>
    </source>
</evidence>
<sequence length="405" mass="43661">MSAAGTIPVAVIGAGPYGLATAAHLRDCQVPLRVFGRPMESWRDRMPTGMYLKSTPSASSIADPTAQHRLDDFRLFDGRITGGDLYPVPIGEFIRYGLWFQERCVPALEQTTVRRIDTVRAGFRVTLADGEEFTSRQVVLATGLGAFPHLPRELTSLAEAGLASHSSEHRDLARFAGQRVAVLGAGQSALESAALLHEAGAEPTVVARADTLLFGTPPESDRSTDRALTVRLTKPGSPLGPGWSLFAFSRAPVVFRHLPDRTRLHLVRTVLGPSGAWWLRDRVEGRFRLLTGHRLGSVQESAGQVRLALQRPGGGTELLDADHVLAATGYRVDLDRLGLLGPDLRRGLRRIEGAPRLDDSFQSSVPGLYFTGLASAATFGPLMRFVCGTGFAARRISAAVAEAGR</sequence>
<dbReference type="PRINTS" id="PR00368">
    <property type="entry name" value="FADPNR"/>
</dbReference>
<dbReference type="AlphaFoldDB" id="A0A7W7WG40"/>
<feature type="domain" description="FAD/NAD(P)-binding" evidence="2">
    <location>
        <begin position="9"/>
        <end position="219"/>
    </location>
</feature>
<evidence type="ECO:0000256" key="1">
    <source>
        <dbReference type="ARBA" id="ARBA00023002"/>
    </source>
</evidence>